<name>A0A3D9BV08_9RHOB</name>
<evidence type="ECO:0000256" key="1">
    <source>
        <dbReference type="SAM" id="MobiDB-lite"/>
    </source>
</evidence>
<reference evidence="3 4" key="1">
    <citation type="journal article" date="2017" name="Int. J. Syst. Evol. Microbiol.">
        <title>Rhodosalinus sediminis gen. nov., sp. nov., isolated from marine saltern.</title>
        <authorList>
            <person name="Guo L.Y."/>
            <person name="Ling S.K."/>
            <person name="Li C.M."/>
            <person name="Chen G.J."/>
            <person name="Du Z.J."/>
        </authorList>
    </citation>
    <scope>NUCLEOTIDE SEQUENCE [LARGE SCALE GENOMIC DNA]</scope>
    <source>
        <strain evidence="3 4">WDN1C137</strain>
    </source>
</reference>
<feature type="transmembrane region" description="Helical" evidence="2">
    <location>
        <begin position="68"/>
        <end position="88"/>
    </location>
</feature>
<dbReference type="Proteomes" id="UP000257131">
    <property type="component" value="Unassembled WGS sequence"/>
</dbReference>
<protein>
    <submittedName>
        <fullName evidence="3">ATPase F0F1</fullName>
    </submittedName>
</protein>
<keyword evidence="2" id="KW-0472">Membrane</keyword>
<feature type="compositionally biased region" description="Basic and acidic residues" evidence="1">
    <location>
        <begin position="7"/>
        <end position="26"/>
    </location>
</feature>
<dbReference type="Pfam" id="PF09527">
    <property type="entry name" value="ATPase_gene1"/>
    <property type="match status" value="1"/>
</dbReference>
<comment type="caution">
    <text evidence="3">The sequence shown here is derived from an EMBL/GenBank/DDBJ whole genome shotgun (WGS) entry which is preliminary data.</text>
</comment>
<gene>
    <name evidence="3" type="ORF">DRV84_07990</name>
</gene>
<feature type="transmembrane region" description="Helical" evidence="2">
    <location>
        <begin position="31"/>
        <end position="56"/>
    </location>
</feature>
<dbReference type="RefSeq" id="WP_115979361.1">
    <property type="nucleotide sequence ID" value="NZ_CAJXNW010000108.1"/>
</dbReference>
<organism evidence="3 4">
    <name type="scientific">Rhodosalinus sediminis</name>
    <dbReference type="NCBI Taxonomy" id="1940533"/>
    <lineage>
        <taxon>Bacteria</taxon>
        <taxon>Pseudomonadati</taxon>
        <taxon>Pseudomonadota</taxon>
        <taxon>Alphaproteobacteria</taxon>
        <taxon>Rhodobacterales</taxon>
        <taxon>Paracoccaceae</taxon>
        <taxon>Rhodosalinus</taxon>
    </lineage>
</organism>
<dbReference type="NCBIfam" id="TIGR02230">
    <property type="entry name" value="ATPase_gene1"/>
    <property type="match status" value="1"/>
</dbReference>
<evidence type="ECO:0000256" key="2">
    <source>
        <dbReference type="SAM" id="Phobius"/>
    </source>
</evidence>
<keyword evidence="2" id="KW-0812">Transmembrane</keyword>
<accession>A0A3D9BV08</accession>
<keyword evidence="4" id="KW-1185">Reference proteome</keyword>
<feature type="region of interest" description="Disordered" evidence="1">
    <location>
        <begin position="1"/>
        <end position="26"/>
    </location>
</feature>
<evidence type="ECO:0000313" key="3">
    <source>
        <dbReference type="EMBL" id="REC57375.1"/>
    </source>
</evidence>
<evidence type="ECO:0000313" key="4">
    <source>
        <dbReference type="Proteomes" id="UP000257131"/>
    </source>
</evidence>
<dbReference type="InterPro" id="IPR032820">
    <property type="entry name" value="ATPase_put"/>
</dbReference>
<proteinExistence type="predicted"/>
<sequence length="96" mass="10740">MTDEPTEETREISRKARRMEEARKRRDPSAWYGFGMFGMVGWAVAVPVVAGTALGLWIDARWPGETSWTLVCLLAGAALGALNAWYWVQREGHGDD</sequence>
<dbReference type="AlphaFoldDB" id="A0A3D9BV08"/>
<dbReference type="InterPro" id="IPR011744">
    <property type="entry name" value="ATPase_gene1"/>
</dbReference>
<dbReference type="EMBL" id="QOHR01000007">
    <property type="protein sequence ID" value="REC57375.1"/>
    <property type="molecule type" value="Genomic_DNA"/>
</dbReference>
<keyword evidence="2" id="KW-1133">Transmembrane helix</keyword>